<dbReference type="Proteomes" id="UP000076131">
    <property type="component" value="Unassembled WGS sequence"/>
</dbReference>
<dbReference type="InterPro" id="IPR001602">
    <property type="entry name" value="UPF0047_YjbQ-like"/>
</dbReference>
<keyword evidence="3" id="KW-1185">Reference proteome</keyword>
<dbReference type="eggNOG" id="COG0432">
    <property type="taxonomic scope" value="Bacteria"/>
</dbReference>
<organism evidence="2 3">
    <name type="scientific">Rhodanobacter thiooxydans</name>
    <dbReference type="NCBI Taxonomy" id="416169"/>
    <lineage>
        <taxon>Bacteria</taxon>
        <taxon>Pseudomonadati</taxon>
        <taxon>Pseudomonadota</taxon>
        <taxon>Gammaproteobacteria</taxon>
        <taxon>Lysobacterales</taxon>
        <taxon>Rhodanobacteraceae</taxon>
        <taxon>Rhodanobacter</taxon>
    </lineage>
</organism>
<dbReference type="Pfam" id="PF01894">
    <property type="entry name" value="YjbQ"/>
    <property type="match status" value="1"/>
</dbReference>
<evidence type="ECO:0000256" key="1">
    <source>
        <dbReference type="ARBA" id="ARBA00005534"/>
    </source>
</evidence>
<gene>
    <name evidence="2" type="ORF">RHOFW104T7_05830</name>
</gene>
<evidence type="ECO:0000313" key="2">
    <source>
        <dbReference type="EMBL" id="KZC24942.1"/>
    </source>
</evidence>
<reference evidence="2 3" key="1">
    <citation type="journal article" date="2016" name="MBio">
        <title>Lateral Gene Transfer in a Heavy Metal-Contaminated-Groundwater Microbial Community.</title>
        <authorList>
            <person name="Hemme C.L."/>
            <person name="Green S.J."/>
            <person name="Rishishwar L."/>
            <person name="Prakash O."/>
            <person name="Pettenato A."/>
            <person name="Chakraborty R."/>
            <person name="Deutschbauer A.M."/>
            <person name="Van Nostrand J.D."/>
            <person name="Wu L."/>
            <person name="He Z."/>
            <person name="Jordan I.K."/>
            <person name="Hazen T.C."/>
            <person name="Arkin A.P."/>
            <person name="Kostka J.E."/>
            <person name="Zhou J."/>
        </authorList>
    </citation>
    <scope>NUCLEOTIDE SEQUENCE [LARGE SCALE GENOMIC DNA]</scope>
    <source>
        <strain evidence="2 3">FW104-T7</strain>
    </source>
</reference>
<sequence length="146" mass="15841">MSRTLPAEHVAQGSFTVHTRGRGFSEITTQVGDAVAASHVQTGIAQVFTAHTSCSLLISENADPTVRDDLERWFARAVPDGDAIFRHEAEGPDDMPAHVRSILTGVSLGVPVHGGKLMLGAWQGIYLWEHRLDPHQRKVVVTVLGN</sequence>
<dbReference type="SUPFAM" id="SSF111038">
    <property type="entry name" value="YjbQ-like"/>
    <property type="match status" value="1"/>
</dbReference>
<accession>A0A154QLR5</accession>
<comment type="similarity">
    <text evidence="1">Belongs to the UPF0047 family.</text>
</comment>
<dbReference type="PANTHER" id="PTHR30615">
    <property type="entry name" value="UNCHARACTERIZED PROTEIN YJBQ-RELATED"/>
    <property type="match status" value="1"/>
</dbReference>
<comment type="caution">
    <text evidence="2">The sequence shown here is derived from an EMBL/GenBank/DDBJ whole genome shotgun (WGS) entry which is preliminary data.</text>
</comment>
<dbReference type="PIRSF" id="PIRSF004681">
    <property type="entry name" value="UCP004681"/>
    <property type="match status" value="1"/>
</dbReference>
<dbReference type="Gene3D" id="2.60.120.460">
    <property type="entry name" value="YjbQ-like"/>
    <property type="match status" value="1"/>
</dbReference>
<proteinExistence type="inferred from homology"/>
<dbReference type="EMBL" id="LVJS01000015">
    <property type="protein sequence ID" value="KZC24942.1"/>
    <property type="molecule type" value="Genomic_DNA"/>
</dbReference>
<evidence type="ECO:0000313" key="3">
    <source>
        <dbReference type="Proteomes" id="UP000076131"/>
    </source>
</evidence>
<dbReference type="AlphaFoldDB" id="A0A154QLR5"/>
<dbReference type="PANTHER" id="PTHR30615:SF8">
    <property type="entry name" value="UPF0047 PROTEIN C4A8.02C"/>
    <property type="match status" value="1"/>
</dbReference>
<protein>
    <submittedName>
        <fullName evidence="2">Secondary thiamine-phosphate synthase</fullName>
    </submittedName>
</protein>
<dbReference type="InterPro" id="IPR035917">
    <property type="entry name" value="YjbQ-like_sf"/>
</dbReference>
<dbReference type="NCBIfam" id="TIGR00149">
    <property type="entry name" value="TIGR00149_YjbQ"/>
    <property type="match status" value="1"/>
</dbReference>
<dbReference type="RefSeq" id="WP_008435813.1">
    <property type="nucleotide sequence ID" value="NZ_LVJS01000015.1"/>
</dbReference>
<dbReference type="STRING" id="416169.RHOFW104T7_05830"/>
<name>A0A154QLR5_9GAMM</name>